<feature type="domain" description="SANT" evidence="8">
    <location>
        <begin position="89"/>
        <end position="142"/>
    </location>
</feature>
<accession>A0AAD3TL73</accession>
<dbReference type="InterPro" id="IPR006447">
    <property type="entry name" value="Myb_dom_plants"/>
</dbReference>
<organism evidence="10 11">
    <name type="scientific">Nepenthes gracilis</name>
    <name type="common">Slender pitcher plant</name>
    <dbReference type="NCBI Taxonomy" id="150966"/>
    <lineage>
        <taxon>Eukaryota</taxon>
        <taxon>Viridiplantae</taxon>
        <taxon>Streptophyta</taxon>
        <taxon>Embryophyta</taxon>
        <taxon>Tracheophyta</taxon>
        <taxon>Spermatophyta</taxon>
        <taxon>Magnoliopsida</taxon>
        <taxon>eudicotyledons</taxon>
        <taxon>Gunneridae</taxon>
        <taxon>Pentapetalae</taxon>
        <taxon>Caryophyllales</taxon>
        <taxon>Nepenthaceae</taxon>
        <taxon>Nepenthes</taxon>
    </lineage>
</organism>
<evidence type="ECO:0000256" key="2">
    <source>
        <dbReference type="ARBA" id="ARBA00023015"/>
    </source>
</evidence>
<dbReference type="GO" id="GO:0006355">
    <property type="term" value="P:regulation of DNA-templated transcription"/>
    <property type="evidence" value="ECO:0007669"/>
    <property type="project" value="UniProtKB-ARBA"/>
</dbReference>
<evidence type="ECO:0000313" key="10">
    <source>
        <dbReference type="EMBL" id="GMH31144.1"/>
    </source>
</evidence>
<feature type="region of interest" description="Disordered" evidence="6">
    <location>
        <begin position="246"/>
        <end position="299"/>
    </location>
</feature>
<keyword evidence="4" id="KW-0804">Transcription</keyword>
<reference evidence="10" key="1">
    <citation type="submission" date="2023-05" db="EMBL/GenBank/DDBJ databases">
        <title>Nepenthes gracilis genome sequencing.</title>
        <authorList>
            <person name="Fukushima K."/>
        </authorList>
    </citation>
    <scope>NUCLEOTIDE SEQUENCE</scope>
    <source>
        <strain evidence="10">SING2019-196</strain>
    </source>
</reference>
<evidence type="ECO:0000259" key="9">
    <source>
        <dbReference type="PROSITE" id="PS51294"/>
    </source>
</evidence>
<dbReference type="PANTHER" id="PTHR44191">
    <property type="entry name" value="TRANSCRIPTION FACTOR KUA1"/>
    <property type="match status" value="1"/>
</dbReference>
<dbReference type="Pfam" id="PF00249">
    <property type="entry name" value="Myb_DNA-binding"/>
    <property type="match status" value="1"/>
</dbReference>
<dbReference type="GO" id="GO:0009723">
    <property type="term" value="P:response to ethylene"/>
    <property type="evidence" value="ECO:0007669"/>
    <property type="project" value="TreeGrafter"/>
</dbReference>
<sequence length="299" mass="32347">MADPTTTTMAPKFSRTCSQCGMNGRNSRTCTDSGDNGFVLFGVRLTEGSLRKSASMNNLSHLDQQAQDATAGYASDDAVKASGRSLDRKRGVPWTEEEHWRFLLGLQKAGRGDWRGISRNFVKTRTPTQVASHAQKYFLRRSNVNSRRRRRRSSLLDITTDAVMNSAVDDEVRQEEEKPNSKPHTAIALPNFAMTISPAISPTAVAGESSAERLTLGNCSQSKASSGKLVSPVSILPVAPSSTMADLNLNQSPRSPDSEYPTPLSLMLSTTASDEQSPASFQPMSRGFSGRGDSIISVA</sequence>
<feature type="domain" description="Myb-like" evidence="7">
    <location>
        <begin position="93"/>
        <end position="138"/>
    </location>
</feature>
<evidence type="ECO:0000256" key="4">
    <source>
        <dbReference type="ARBA" id="ARBA00023163"/>
    </source>
</evidence>
<evidence type="ECO:0000256" key="3">
    <source>
        <dbReference type="ARBA" id="ARBA00023125"/>
    </source>
</evidence>
<keyword evidence="11" id="KW-1185">Reference proteome</keyword>
<dbReference type="GO" id="GO:0009739">
    <property type="term" value="P:response to gibberellin"/>
    <property type="evidence" value="ECO:0007669"/>
    <property type="project" value="TreeGrafter"/>
</dbReference>
<dbReference type="GO" id="GO:0003677">
    <property type="term" value="F:DNA binding"/>
    <property type="evidence" value="ECO:0007669"/>
    <property type="project" value="UniProtKB-KW"/>
</dbReference>
<dbReference type="GO" id="GO:0005634">
    <property type="term" value="C:nucleus"/>
    <property type="evidence" value="ECO:0007669"/>
    <property type="project" value="UniProtKB-SubCell"/>
</dbReference>
<dbReference type="Gene3D" id="1.10.10.60">
    <property type="entry name" value="Homeodomain-like"/>
    <property type="match status" value="1"/>
</dbReference>
<keyword evidence="3" id="KW-0238">DNA-binding</keyword>
<feature type="compositionally biased region" description="Polar residues" evidence="6">
    <location>
        <begin position="246"/>
        <end position="255"/>
    </location>
</feature>
<dbReference type="AlphaFoldDB" id="A0AAD3TL73"/>
<dbReference type="PANTHER" id="PTHR44191:SF64">
    <property type="entry name" value="TRANSCRIPTION FACTOR MYB1R1"/>
    <property type="match status" value="1"/>
</dbReference>
<dbReference type="InterPro" id="IPR009057">
    <property type="entry name" value="Homeodomain-like_sf"/>
</dbReference>
<dbReference type="CDD" id="cd00167">
    <property type="entry name" value="SANT"/>
    <property type="match status" value="1"/>
</dbReference>
<feature type="domain" description="HTH myb-type" evidence="9">
    <location>
        <begin position="86"/>
        <end position="142"/>
    </location>
</feature>
<evidence type="ECO:0000256" key="1">
    <source>
        <dbReference type="ARBA" id="ARBA00004123"/>
    </source>
</evidence>
<gene>
    <name evidence="10" type="ORF">Nepgr_032987</name>
</gene>
<dbReference type="InterPro" id="IPR052245">
    <property type="entry name" value="Plant_Stress_Dev_TF"/>
</dbReference>
<dbReference type="SUPFAM" id="SSF46689">
    <property type="entry name" value="Homeodomain-like"/>
    <property type="match status" value="1"/>
</dbReference>
<evidence type="ECO:0000256" key="5">
    <source>
        <dbReference type="ARBA" id="ARBA00023242"/>
    </source>
</evidence>
<feature type="compositionally biased region" description="Polar residues" evidence="6">
    <location>
        <begin position="267"/>
        <end position="283"/>
    </location>
</feature>
<dbReference type="InterPro" id="IPR001005">
    <property type="entry name" value="SANT/Myb"/>
</dbReference>
<dbReference type="PROSITE" id="PS50090">
    <property type="entry name" value="MYB_LIKE"/>
    <property type="match status" value="1"/>
</dbReference>
<dbReference type="InterPro" id="IPR017930">
    <property type="entry name" value="Myb_dom"/>
</dbReference>
<dbReference type="FunFam" id="1.10.10.60:FF:000009">
    <property type="entry name" value="transcription factor MYB1R1"/>
    <property type="match status" value="1"/>
</dbReference>
<dbReference type="InterPro" id="IPR017884">
    <property type="entry name" value="SANT_dom"/>
</dbReference>
<dbReference type="PROSITE" id="PS51293">
    <property type="entry name" value="SANT"/>
    <property type="match status" value="1"/>
</dbReference>
<keyword evidence="5" id="KW-0539">Nucleus</keyword>
<evidence type="ECO:0000259" key="7">
    <source>
        <dbReference type="PROSITE" id="PS50090"/>
    </source>
</evidence>
<evidence type="ECO:0000259" key="8">
    <source>
        <dbReference type="PROSITE" id="PS51293"/>
    </source>
</evidence>
<dbReference type="SMART" id="SM00717">
    <property type="entry name" value="SANT"/>
    <property type="match status" value="1"/>
</dbReference>
<dbReference type="EMBL" id="BSYO01000039">
    <property type="protein sequence ID" value="GMH31144.1"/>
    <property type="molecule type" value="Genomic_DNA"/>
</dbReference>
<dbReference type="NCBIfam" id="TIGR01557">
    <property type="entry name" value="myb_SHAQKYF"/>
    <property type="match status" value="1"/>
</dbReference>
<comment type="subcellular location">
    <subcellularLocation>
        <location evidence="1">Nucleus</location>
    </subcellularLocation>
</comment>
<name>A0AAD3TL73_NEPGR</name>
<dbReference type="PROSITE" id="PS51294">
    <property type="entry name" value="HTH_MYB"/>
    <property type="match status" value="1"/>
</dbReference>
<protein>
    <submittedName>
        <fullName evidence="10">Uncharacterized protein</fullName>
    </submittedName>
</protein>
<evidence type="ECO:0000256" key="6">
    <source>
        <dbReference type="SAM" id="MobiDB-lite"/>
    </source>
</evidence>
<comment type="caution">
    <text evidence="10">The sequence shown here is derived from an EMBL/GenBank/DDBJ whole genome shotgun (WGS) entry which is preliminary data.</text>
</comment>
<proteinExistence type="predicted"/>
<keyword evidence="2" id="KW-0805">Transcription regulation</keyword>
<dbReference type="Proteomes" id="UP001279734">
    <property type="component" value="Unassembled WGS sequence"/>
</dbReference>
<evidence type="ECO:0000313" key="11">
    <source>
        <dbReference type="Proteomes" id="UP001279734"/>
    </source>
</evidence>